<keyword evidence="2" id="KW-1185">Reference proteome</keyword>
<evidence type="ECO:0000313" key="2">
    <source>
        <dbReference type="Proteomes" id="UP000050525"/>
    </source>
</evidence>
<organism evidence="1 2">
    <name type="scientific">Alligator mississippiensis</name>
    <name type="common">American alligator</name>
    <dbReference type="NCBI Taxonomy" id="8496"/>
    <lineage>
        <taxon>Eukaryota</taxon>
        <taxon>Metazoa</taxon>
        <taxon>Chordata</taxon>
        <taxon>Craniata</taxon>
        <taxon>Vertebrata</taxon>
        <taxon>Euteleostomi</taxon>
        <taxon>Archelosauria</taxon>
        <taxon>Archosauria</taxon>
        <taxon>Crocodylia</taxon>
        <taxon>Alligatoridae</taxon>
        <taxon>Alligatorinae</taxon>
        <taxon>Alligator</taxon>
    </lineage>
</organism>
<comment type="caution">
    <text evidence="1">The sequence shown here is derived from an EMBL/GenBank/DDBJ whole genome shotgun (WGS) entry which is preliminary data.</text>
</comment>
<accession>A0A151M8Z6</accession>
<name>A0A151M8Z6_ALLMI</name>
<reference evidence="1 2" key="1">
    <citation type="journal article" date="2012" name="Genome Biol.">
        <title>Sequencing three crocodilian genomes to illuminate the evolution of archosaurs and amniotes.</title>
        <authorList>
            <person name="St John J.A."/>
            <person name="Braun E.L."/>
            <person name="Isberg S.R."/>
            <person name="Miles L.G."/>
            <person name="Chong A.Y."/>
            <person name="Gongora J."/>
            <person name="Dalzell P."/>
            <person name="Moran C."/>
            <person name="Bed'hom B."/>
            <person name="Abzhanov A."/>
            <person name="Burgess S.C."/>
            <person name="Cooksey A.M."/>
            <person name="Castoe T.A."/>
            <person name="Crawford N.G."/>
            <person name="Densmore L.D."/>
            <person name="Drew J.C."/>
            <person name="Edwards S.V."/>
            <person name="Faircloth B.C."/>
            <person name="Fujita M.K."/>
            <person name="Greenwold M.J."/>
            <person name="Hoffmann F.G."/>
            <person name="Howard J.M."/>
            <person name="Iguchi T."/>
            <person name="Janes D.E."/>
            <person name="Khan S.Y."/>
            <person name="Kohno S."/>
            <person name="de Koning A.J."/>
            <person name="Lance S.L."/>
            <person name="McCarthy F.M."/>
            <person name="McCormack J.E."/>
            <person name="Merchant M.E."/>
            <person name="Peterson D.G."/>
            <person name="Pollock D.D."/>
            <person name="Pourmand N."/>
            <person name="Raney B.J."/>
            <person name="Roessler K.A."/>
            <person name="Sanford J.R."/>
            <person name="Sawyer R.H."/>
            <person name="Schmidt C.J."/>
            <person name="Triplett E.W."/>
            <person name="Tuberville T.D."/>
            <person name="Venegas-Anaya M."/>
            <person name="Howard J.T."/>
            <person name="Jarvis E.D."/>
            <person name="Guillette L.J.Jr."/>
            <person name="Glenn T.C."/>
            <person name="Green R.E."/>
            <person name="Ray D.A."/>
        </authorList>
    </citation>
    <scope>NUCLEOTIDE SEQUENCE [LARGE SCALE GENOMIC DNA]</scope>
    <source>
        <strain evidence="1">KSC_2009_1</strain>
    </source>
</reference>
<gene>
    <name evidence="1" type="ORF">Y1Q_0001306</name>
</gene>
<evidence type="ECO:0000313" key="1">
    <source>
        <dbReference type="EMBL" id="KYO20982.1"/>
    </source>
</evidence>
<dbReference type="EMBL" id="AKHW03006295">
    <property type="protein sequence ID" value="KYO20982.1"/>
    <property type="molecule type" value="Genomic_DNA"/>
</dbReference>
<dbReference type="AlphaFoldDB" id="A0A151M8Z6"/>
<sequence>MEMAIAPDSPPSWQDHLFLGEVSGCCHCHWEVTGMRAGPEKIVQVPREEVASVRKPLYPEKLLLLVHPANQKPAG</sequence>
<proteinExistence type="predicted"/>
<dbReference type="Proteomes" id="UP000050525">
    <property type="component" value="Unassembled WGS sequence"/>
</dbReference>
<protein>
    <submittedName>
        <fullName evidence="1">Uncharacterized protein</fullName>
    </submittedName>
</protein>